<keyword evidence="5 6" id="KW-0472">Membrane</keyword>
<evidence type="ECO:0000256" key="5">
    <source>
        <dbReference type="ARBA" id="ARBA00023136"/>
    </source>
</evidence>
<dbReference type="STRING" id="1073325.SAMN05444483_10453"/>
<proteinExistence type="predicted"/>
<feature type="transmembrane region" description="Helical" evidence="6">
    <location>
        <begin position="44"/>
        <end position="61"/>
    </location>
</feature>
<dbReference type="EMBL" id="FQVT01000004">
    <property type="protein sequence ID" value="SHG00172.1"/>
    <property type="molecule type" value="Genomic_DNA"/>
</dbReference>
<evidence type="ECO:0000256" key="2">
    <source>
        <dbReference type="ARBA" id="ARBA00022475"/>
    </source>
</evidence>
<feature type="transmembrane region" description="Helical" evidence="6">
    <location>
        <begin position="159"/>
        <end position="182"/>
    </location>
</feature>
<dbReference type="PANTHER" id="PTHR39087">
    <property type="entry name" value="UPF0104 MEMBRANE PROTEIN MJ1595"/>
    <property type="match status" value="1"/>
</dbReference>
<feature type="transmembrane region" description="Helical" evidence="6">
    <location>
        <begin position="267"/>
        <end position="284"/>
    </location>
</feature>
<evidence type="ECO:0000256" key="4">
    <source>
        <dbReference type="ARBA" id="ARBA00022989"/>
    </source>
</evidence>
<feature type="transmembrane region" description="Helical" evidence="6">
    <location>
        <begin position="214"/>
        <end position="238"/>
    </location>
</feature>
<dbReference type="Proteomes" id="UP000183945">
    <property type="component" value="Unassembled WGS sequence"/>
</dbReference>
<comment type="subcellular location">
    <subcellularLocation>
        <location evidence="1">Cell membrane</location>
        <topology evidence="1">Multi-pass membrane protein</topology>
    </subcellularLocation>
</comment>
<evidence type="ECO:0008006" key="9">
    <source>
        <dbReference type="Google" id="ProtNLM"/>
    </source>
</evidence>
<evidence type="ECO:0000256" key="3">
    <source>
        <dbReference type="ARBA" id="ARBA00022692"/>
    </source>
</evidence>
<gene>
    <name evidence="7" type="ORF">SAMN05444483_10453</name>
</gene>
<dbReference type="GO" id="GO:0005886">
    <property type="term" value="C:plasma membrane"/>
    <property type="evidence" value="ECO:0007669"/>
    <property type="project" value="UniProtKB-SubCell"/>
</dbReference>
<dbReference type="NCBIfam" id="TIGR00374">
    <property type="entry name" value="flippase-like domain"/>
    <property type="match status" value="1"/>
</dbReference>
<keyword evidence="4 6" id="KW-1133">Transmembrane helix</keyword>
<evidence type="ECO:0000256" key="6">
    <source>
        <dbReference type="SAM" id="Phobius"/>
    </source>
</evidence>
<evidence type="ECO:0000256" key="1">
    <source>
        <dbReference type="ARBA" id="ARBA00004651"/>
    </source>
</evidence>
<dbReference type="InterPro" id="IPR022791">
    <property type="entry name" value="L-PG_synthase/AglD"/>
</dbReference>
<dbReference type="AlphaFoldDB" id="A0A1M5G9M5"/>
<keyword evidence="2" id="KW-1003">Cell membrane</keyword>
<protein>
    <recommendedName>
        <fullName evidence="9">Lysylphosphatidylglycerol synthase TM region</fullName>
    </recommendedName>
</protein>
<keyword evidence="8" id="KW-1185">Reference proteome</keyword>
<dbReference type="PANTHER" id="PTHR39087:SF2">
    <property type="entry name" value="UPF0104 MEMBRANE PROTEIN MJ1595"/>
    <property type="match status" value="1"/>
</dbReference>
<name>A0A1M5G9M5_SALEC</name>
<keyword evidence="3 6" id="KW-0812">Transmembrane</keyword>
<dbReference type="RefSeq" id="WP_072878525.1">
    <property type="nucleotide sequence ID" value="NZ_FQVT01000004.1"/>
</dbReference>
<organism evidence="7 8">
    <name type="scientific">Salegentibacter echinorum</name>
    <dbReference type="NCBI Taxonomy" id="1073325"/>
    <lineage>
        <taxon>Bacteria</taxon>
        <taxon>Pseudomonadati</taxon>
        <taxon>Bacteroidota</taxon>
        <taxon>Flavobacteriia</taxon>
        <taxon>Flavobacteriales</taxon>
        <taxon>Flavobacteriaceae</taxon>
        <taxon>Salegentibacter</taxon>
    </lineage>
</organism>
<accession>A0A1M5G9M5</accession>
<feature type="transmembrane region" description="Helical" evidence="6">
    <location>
        <begin position="296"/>
        <end position="317"/>
    </location>
</feature>
<dbReference type="Pfam" id="PF03706">
    <property type="entry name" value="LPG_synthase_TM"/>
    <property type="match status" value="1"/>
</dbReference>
<evidence type="ECO:0000313" key="8">
    <source>
        <dbReference type="Proteomes" id="UP000183945"/>
    </source>
</evidence>
<sequence>MKKKTLKILKIALPLSLGVFLIWYSLSSATPEERAQLWQNISNANWWFLILSFTFGGLSHLSRAYRWKFLLEPLGYKPKLANSFMAVMAGYLANLGIPRSGEVLRAASLSSYEEIPFEKTFGTIISERVADVVVMLTVTAITFLMQTEHLLAYFKSHDINPLLSAGILAILLLFGLLILQFIKRSKLSFLVKIKKMAKGLLEGMRSIFKMKQKWAFIFHTLFIWIMYILMFYVVIFAVPGMEKTNLSVIMGAFVVGSFVVSATNGGIGVYPVSIGAFMLLFDISKEHGEAFGWLTWGTQTLLVILLGGLSFIFLPIFNRKK</sequence>
<dbReference type="OrthoDB" id="9812094at2"/>
<evidence type="ECO:0000313" key="7">
    <source>
        <dbReference type="EMBL" id="SHG00172.1"/>
    </source>
</evidence>
<reference evidence="8" key="1">
    <citation type="submission" date="2016-11" db="EMBL/GenBank/DDBJ databases">
        <authorList>
            <person name="Varghese N."/>
            <person name="Submissions S."/>
        </authorList>
    </citation>
    <scope>NUCLEOTIDE SEQUENCE [LARGE SCALE GENOMIC DNA]</scope>
    <source>
        <strain evidence="8">DSM 24579</strain>
    </source>
</reference>